<dbReference type="GO" id="GO:0020037">
    <property type="term" value="F:heme binding"/>
    <property type="evidence" value="ECO:0007669"/>
    <property type="project" value="InterPro"/>
</dbReference>
<evidence type="ECO:0000256" key="4">
    <source>
        <dbReference type="SAM" id="SignalP"/>
    </source>
</evidence>
<dbReference type="PANTHER" id="PTHR35889">
    <property type="entry name" value="CYCLOINULO-OLIGOSACCHARIDE FRUCTANOTRANSFERASE-RELATED"/>
    <property type="match status" value="1"/>
</dbReference>
<dbReference type="Pfam" id="PF22633">
    <property type="entry name" value="F5_F8_type_C_2"/>
    <property type="match status" value="1"/>
</dbReference>
<dbReference type="OrthoDB" id="127107at2"/>
<evidence type="ECO:0000256" key="1">
    <source>
        <dbReference type="ARBA" id="ARBA00022723"/>
    </source>
</evidence>
<reference evidence="6 7" key="1">
    <citation type="submission" date="2019-02" db="EMBL/GenBank/DDBJ databases">
        <title>Deep-cultivation of Planctomycetes and their phenomic and genomic characterization uncovers novel biology.</title>
        <authorList>
            <person name="Wiegand S."/>
            <person name="Jogler M."/>
            <person name="Boedeker C."/>
            <person name="Pinto D."/>
            <person name="Vollmers J."/>
            <person name="Rivas-Marin E."/>
            <person name="Kohn T."/>
            <person name="Peeters S.H."/>
            <person name="Heuer A."/>
            <person name="Rast P."/>
            <person name="Oberbeckmann S."/>
            <person name="Bunk B."/>
            <person name="Jeske O."/>
            <person name="Meyerdierks A."/>
            <person name="Storesund J.E."/>
            <person name="Kallscheuer N."/>
            <person name="Luecker S."/>
            <person name="Lage O.M."/>
            <person name="Pohl T."/>
            <person name="Merkel B.J."/>
            <person name="Hornburger P."/>
            <person name="Mueller R.-W."/>
            <person name="Bruemmer F."/>
            <person name="Labrenz M."/>
            <person name="Spormann A.M."/>
            <person name="Op Den Camp H."/>
            <person name="Overmann J."/>
            <person name="Amann R."/>
            <person name="Jetten M.S.M."/>
            <person name="Mascher T."/>
            <person name="Medema M.H."/>
            <person name="Devos D.P."/>
            <person name="Kaster A.-K."/>
            <person name="Ovreas L."/>
            <person name="Rohde M."/>
            <person name="Galperin M.Y."/>
            <person name="Jogler C."/>
        </authorList>
    </citation>
    <scope>NUCLEOTIDE SEQUENCE [LARGE SCALE GENOMIC DNA]</scope>
    <source>
        <strain evidence="6 7">Enr8</strain>
    </source>
</reference>
<gene>
    <name evidence="6" type="ORF">Enr8_00600</name>
</gene>
<feature type="chain" id="PRO_5022693127" evidence="4">
    <location>
        <begin position="26"/>
        <end position="954"/>
    </location>
</feature>
<dbReference type="InterPro" id="IPR008979">
    <property type="entry name" value="Galactose-bd-like_sf"/>
</dbReference>
<name>A0A5C5VIH7_9BACT</name>
<feature type="domain" description="Fucolectin tachylectin-4 pentraxin-1" evidence="5">
    <location>
        <begin position="440"/>
        <end position="567"/>
    </location>
</feature>
<proteinExistence type="predicted"/>
<evidence type="ECO:0000256" key="3">
    <source>
        <dbReference type="ARBA" id="ARBA00023157"/>
    </source>
</evidence>
<dbReference type="Pfam" id="PF07635">
    <property type="entry name" value="PSCyt1"/>
    <property type="match status" value="1"/>
</dbReference>
<accession>A0A5C5VIH7</accession>
<dbReference type="InterPro" id="IPR011444">
    <property type="entry name" value="DUF1549"/>
</dbReference>
<dbReference type="SMART" id="SM00607">
    <property type="entry name" value="FTP"/>
    <property type="match status" value="1"/>
</dbReference>
<dbReference type="EMBL" id="SJPF01000001">
    <property type="protein sequence ID" value="TWT38368.1"/>
    <property type="molecule type" value="Genomic_DNA"/>
</dbReference>
<dbReference type="GO" id="GO:0009055">
    <property type="term" value="F:electron transfer activity"/>
    <property type="evidence" value="ECO:0007669"/>
    <property type="project" value="InterPro"/>
</dbReference>
<dbReference type="Pfam" id="PF07583">
    <property type="entry name" value="PSCyt2"/>
    <property type="match status" value="1"/>
</dbReference>
<dbReference type="InterPro" id="IPR022655">
    <property type="entry name" value="DUF1553"/>
</dbReference>
<evidence type="ECO:0000313" key="7">
    <source>
        <dbReference type="Proteomes" id="UP000318878"/>
    </source>
</evidence>
<dbReference type="InterPro" id="IPR036909">
    <property type="entry name" value="Cyt_c-like_dom_sf"/>
</dbReference>
<dbReference type="Pfam" id="PF07587">
    <property type="entry name" value="PSD1"/>
    <property type="match status" value="1"/>
</dbReference>
<dbReference type="Gene3D" id="2.60.120.260">
    <property type="entry name" value="Galactose-binding domain-like"/>
    <property type="match status" value="1"/>
</dbReference>
<comment type="caution">
    <text evidence="6">The sequence shown here is derived from an EMBL/GenBank/DDBJ whole genome shotgun (WGS) entry which is preliminary data.</text>
</comment>
<keyword evidence="1" id="KW-0479">Metal-binding</keyword>
<keyword evidence="3" id="KW-1015">Disulfide bond</keyword>
<dbReference type="AlphaFoldDB" id="A0A5C5VIH7"/>
<dbReference type="GO" id="GO:0046872">
    <property type="term" value="F:metal ion binding"/>
    <property type="evidence" value="ECO:0007669"/>
    <property type="project" value="UniProtKB-KW"/>
</dbReference>
<evidence type="ECO:0000259" key="5">
    <source>
        <dbReference type="SMART" id="SM00607"/>
    </source>
</evidence>
<dbReference type="SUPFAM" id="SSF49785">
    <property type="entry name" value="Galactose-binding domain-like"/>
    <property type="match status" value="1"/>
</dbReference>
<organism evidence="6 7">
    <name type="scientific">Blastopirellula retiformator</name>
    <dbReference type="NCBI Taxonomy" id="2527970"/>
    <lineage>
        <taxon>Bacteria</taxon>
        <taxon>Pseudomonadati</taxon>
        <taxon>Planctomycetota</taxon>
        <taxon>Planctomycetia</taxon>
        <taxon>Pirellulales</taxon>
        <taxon>Pirellulaceae</taxon>
        <taxon>Blastopirellula</taxon>
    </lineage>
</organism>
<dbReference type="Proteomes" id="UP000318878">
    <property type="component" value="Unassembled WGS sequence"/>
</dbReference>
<keyword evidence="7" id="KW-1185">Reference proteome</keyword>
<evidence type="ECO:0000256" key="2">
    <source>
        <dbReference type="ARBA" id="ARBA00022837"/>
    </source>
</evidence>
<dbReference type="PANTHER" id="PTHR35889:SF3">
    <property type="entry name" value="F-BOX DOMAIN-CONTAINING PROTEIN"/>
    <property type="match status" value="1"/>
</dbReference>
<dbReference type="InterPro" id="IPR011429">
    <property type="entry name" value="Cyt_c_Planctomycete-type"/>
</dbReference>
<evidence type="ECO:0000313" key="6">
    <source>
        <dbReference type="EMBL" id="TWT38368.1"/>
    </source>
</evidence>
<keyword evidence="2" id="KW-0106">Calcium</keyword>
<protein>
    <submittedName>
        <fullName evidence="6">Planctomycete cytochrome C</fullName>
    </submittedName>
</protein>
<dbReference type="SUPFAM" id="SSF46626">
    <property type="entry name" value="Cytochrome c"/>
    <property type="match status" value="1"/>
</dbReference>
<feature type="signal peptide" evidence="4">
    <location>
        <begin position="1"/>
        <end position="25"/>
    </location>
</feature>
<keyword evidence="4" id="KW-0732">Signal</keyword>
<dbReference type="InterPro" id="IPR006585">
    <property type="entry name" value="FTP1"/>
</dbReference>
<sequence precursor="true">MMPRTICIRWIISLPSLLLSISIAAAEQPIDFNRDIRPLLSGNCFHCHGPDAETREGGLRLDQREGATSESDSGQIAVVPGNPEESELLARLTGDEFTRMPPPESGKQMTPAEVELFRRWIAEGAQYRRHWSFEPPVQSELPTPQGLKWANNPIDHFILKELNAHQLQPAAEADRATLMRRVSLALTGLPPTVAEVDAFVADTDPNAYEKVVDRLLADPAYGERWARPWLDIARYADSAGYAQDPERSIWKYRDWLIQALNANQPFDQFTIDQLAGDMLPSPTEDQLIATAFHRNTMTNSEGGTNDEEFRSAAVVDRVNTTIQAWMGLTMECAQCHTHKYDPITQHEYFQFFAIFNQSADADRGDESPNQETWTPELMARKLALTKSLEHAKQELEKLKQATPSPSAPPTGPLAARYIRVENLGEGKILSLAEVQVIVDGENIAPRGVASQASVAYDGQAKLAIDGITDGHYFNAKSTTHTATQTNPWWELDLKEAVAIEKVVLWNRTDGDLFSRLAPYRVVLLDADRQPIWGHESAAPFASFVEFNIPKNGEDLDEAFLAAIAKVAATEKPEIAAKEKQIESLKKRLAAVRPIKTPIMQELPADKRRKTFIQIRGNYQSHGDQVEAGVLTEFHPLPEGATANRLGAAQWLVARDNPLTARVAVNRLWEQLFGIGLVETSEDFGSQGELPVNQPLLDYLAVDLMEHDWDIKRTLKLIVESAAYRQAAIVTPQKLEIDPGNRLVSRGPRFRLSAEMVRDSALAVSGLLSRKMYGPSVRPVQPKMGMSSAFGGSTDWDPSPGEDRYRRGLYTKWRRTTPYPSMMAFDAPSREVCTIRRIATNTPLQALVTLNDPVYVEAAQALARRVVKQGGETNDDRIVYAFRLCLSRAPTAAEQARLLELWQAALAQYQAQPEMAKTIATDPLGPLPEGADAAELAAWTLVGNVLMNLDEFLSR</sequence>